<dbReference type="KEGG" id="tva:4752442"/>
<dbReference type="PROSITE" id="PS50088">
    <property type="entry name" value="ANK_REPEAT"/>
    <property type="match status" value="2"/>
</dbReference>
<reference evidence="4" key="2">
    <citation type="journal article" date="2007" name="Science">
        <title>Draft genome sequence of the sexually transmitted pathogen Trichomonas vaginalis.</title>
        <authorList>
            <person name="Carlton J.M."/>
            <person name="Hirt R.P."/>
            <person name="Silva J.C."/>
            <person name="Delcher A.L."/>
            <person name="Schatz M."/>
            <person name="Zhao Q."/>
            <person name="Wortman J.R."/>
            <person name="Bidwell S.L."/>
            <person name="Alsmark U.C.M."/>
            <person name="Besteiro S."/>
            <person name="Sicheritz-Ponten T."/>
            <person name="Noel C.J."/>
            <person name="Dacks J.B."/>
            <person name="Foster P.G."/>
            <person name="Simillion C."/>
            <person name="Van de Peer Y."/>
            <person name="Miranda-Saavedra D."/>
            <person name="Barton G.J."/>
            <person name="Westrop G.D."/>
            <person name="Mueller S."/>
            <person name="Dessi D."/>
            <person name="Fiori P.L."/>
            <person name="Ren Q."/>
            <person name="Paulsen I."/>
            <person name="Zhang H."/>
            <person name="Bastida-Corcuera F.D."/>
            <person name="Simoes-Barbosa A."/>
            <person name="Brown M.T."/>
            <person name="Hayes R.D."/>
            <person name="Mukherjee M."/>
            <person name="Okumura C.Y."/>
            <person name="Schneider R."/>
            <person name="Smith A.J."/>
            <person name="Vanacova S."/>
            <person name="Villalvazo M."/>
            <person name="Haas B.J."/>
            <person name="Pertea M."/>
            <person name="Feldblyum T.V."/>
            <person name="Utterback T.R."/>
            <person name="Shu C.L."/>
            <person name="Osoegawa K."/>
            <person name="de Jong P.J."/>
            <person name="Hrdy I."/>
            <person name="Horvathova L."/>
            <person name="Zubacova Z."/>
            <person name="Dolezal P."/>
            <person name="Malik S.B."/>
            <person name="Logsdon J.M. Jr."/>
            <person name="Henze K."/>
            <person name="Gupta A."/>
            <person name="Wang C.C."/>
            <person name="Dunne R.L."/>
            <person name="Upcroft J.A."/>
            <person name="Upcroft P."/>
            <person name="White O."/>
            <person name="Salzberg S.L."/>
            <person name="Tang P."/>
            <person name="Chiu C.-H."/>
            <person name="Lee Y.-S."/>
            <person name="Embley T.M."/>
            <person name="Coombs G.H."/>
            <person name="Mottram J.C."/>
            <person name="Tachezy J."/>
            <person name="Fraser-Liggett C.M."/>
            <person name="Johnson P.J."/>
        </authorList>
    </citation>
    <scope>NUCLEOTIDE SEQUENCE [LARGE SCALE GENOMIC DNA]</scope>
    <source>
        <strain evidence="4">G3</strain>
    </source>
</reference>
<evidence type="ECO:0000256" key="3">
    <source>
        <dbReference type="PROSITE-ProRule" id="PRU00023"/>
    </source>
</evidence>
<dbReference type="AlphaFoldDB" id="A2FK61"/>
<dbReference type="RefSeq" id="XP_001307631.1">
    <property type="nucleotide sequence ID" value="XM_001307630.1"/>
</dbReference>
<accession>A2FK61</accession>
<dbReference type="InterPro" id="IPR036770">
    <property type="entry name" value="Ankyrin_rpt-contain_sf"/>
</dbReference>
<protein>
    <submittedName>
        <fullName evidence="4">Ankyrin repeat protein, putative</fullName>
    </submittedName>
</protein>
<dbReference type="VEuPathDB" id="TrichDB:TVAG_321380"/>
<dbReference type="PROSITE" id="PS50297">
    <property type="entry name" value="ANK_REP_REGION"/>
    <property type="match status" value="2"/>
</dbReference>
<gene>
    <name evidence="4" type="ORF">TVAG_321380</name>
</gene>
<dbReference type="InParanoid" id="A2FK61"/>
<dbReference type="SMART" id="SM00248">
    <property type="entry name" value="ANK"/>
    <property type="match status" value="5"/>
</dbReference>
<feature type="repeat" description="ANK" evidence="3">
    <location>
        <begin position="321"/>
        <end position="345"/>
    </location>
</feature>
<sequence length="345" mass="39353">MSSIDYGTYAKDFSNWYNNEDFYELRTVSDLCKIFDLCKFSTNQFIQAFTIISKKFSSTEVATISQHVYLQSFVSKESAFEALDFISKITNNESINGILNYLKSNTVKNGKNKKYLLQCDISPDSFDKIYNILSNACEEGDYETIKFAFKNGYSKVSTNEDGEYEYFDSTLLFAAHQRNDFELVKQLSIFSDICTRNSLEAVKCKYSHLDVGVTPDKMYCKSPLHYAALNVNVEVVKYICSIKKININLQDMLGSTPLHYGALNRNVDVIKFLCSLKGINKSVVDYQKKTPLHYAVLINNVEVVKYLCSLPEIDINAEDNDGFTALHYAVENDNVEIIDILSKKK</sequence>
<evidence type="ECO:0000256" key="2">
    <source>
        <dbReference type="ARBA" id="ARBA00023043"/>
    </source>
</evidence>
<dbReference type="Pfam" id="PF13637">
    <property type="entry name" value="Ank_4"/>
    <property type="match status" value="1"/>
</dbReference>
<name>A2FK61_TRIV3</name>
<dbReference type="Proteomes" id="UP000001542">
    <property type="component" value="Unassembled WGS sequence"/>
</dbReference>
<dbReference type="PANTHER" id="PTHR24124">
    <property type="entry name" value="ANKYRIN REPEAT FAMILY A"/>
    <property type="match status" value="1"/>
</dbReference>
<dbReference type="OrthoDB" id="9995210at2759"/>
<dbReference type="EMBL" id="DS113842">
    <property type="protein sequence ID" value="EAX94701.1"/>
    <property type="molecule type" value="Genomic_DNA"/>
</dbReference>
<dbReference type="PANTHER" id="PTHR24124:SF14">
    <property type="entry name" value="CHROMOSOME UNDETERMINED SCAFFOLD_25, WHOLE GENOME SHOTGUN SEQUENCE"/>
    <property type="match status" value="1"/>
</dbReference>
<dbReference type="Pfam" id="PF12796">
    <property type="entry name" value="Ank_2"/>
    <property type="match status" value="1"/>
</dbReference>
<keyword evidence="5" id="KW-1185">Reference proteome</keyword>
<evidence type="ECO:0000313" key="5">
    <source>
        <dbReference type="Proteomes" id="UP000001542"/>
    </source>
</evidence>
<evidence type="ECO:0000313" key="4">
    <source>
        <dbReference type="EMBL" id="EAX94701.1"/>
    </source>
</evidence>
<dbReference type="SMR" id="A2FK61"/>
<evidence type="ECO:0000256" key="1">
    <source>
        <dbReference type="ARBA" id="ARBA00022737"/>
    </source>
</evidence>
<dbReference type="Gene3D" id="1.25.40.20">
    <property type="entry name" value="Ankyrin repeat-containing domain"/>
    <property type="match status" value="1"/>
</dbReference>
<dbReference type="STRING" id="5722.A2FK61"/>
<feature type="repeat" description="ANK" evidence="3">
    <location>
        <begin position="287"/>
        <end position="307"/>
    </location>
</feature>
<dbReference type="InterPro" id="IPR002110">
    <property type="entry name" value="Ankyrin_rpt"/>
</dbReference>
<keyword evidence="1" id="KW-0677">Repeat</keyword>
<dbReference type="SUPFAM" id="SSF48403">
    <property type="entry name" value="Ankyrin repeat"/>
    <property type="match status" value="1"/>
</dbReference>
<dbReference type="eggNOG" id="KOG0504">
    <property type="taxonomic scope" value="Eukaryota"/>
</dbReference>
<organism evidence="4 5">
    <name type="scientific">Trichomonas vaginalis (strain ATCC PRA-98 / G3)</name>
    <dbReference type="NCBI Taxonomy" id="412133"/>
    <lineage>
        <taxon>Eukaryota</taxon>
        <taxon>Metamonada</taxon>
        <taxon>Parabasalia</taxon>
        <taxon>Trichomonadida</taxon>
        <taxon>Trichomonadidae</taxon>
        <taxon>Trichomonas</taxon>
    </lineage>
</organism>
<keyword evidence="2 3" id="KW-0040">ANK repeat</keyword>
<dbReference type="VEuPathDB" id="TrichDB:TVAGG3_0625090"/>
<proteinExistence type="predicted"/>
<reference evidence="4" key="1">
    <citation type="submission" date="2006-10" db="EMBL/GenBank/DDBJ databases">
        <authorList>
            <person name="Amadeo P."/>
            <person name="Zhao Q."/>
            <person name="Wortman J."/>
            <person name="Fraser-Liggett C."/>
            <person name="Carlton J."/>
        </authorList>
    </citation>
    <scope>NUCLEOTIDE SEQUENCE</scope>
    <source>
        <strain evidence="4">G3</strain>
    </source>
</reference>